<name>A0ABR2YWF6_9CHLO</name>
<gene>
    <name evidence="2" type="ORF">WJX75_006784</name>
</gene>
<keyword evidence="3" id="KW-1185">Reference proteome</keyword>
<organism evidence="2 3">
    <name type="scientific">Coccomyxa subellipsoidea</name>
    <dbReference type="NCBI Taxonomy" id="248742"/>
    <lineage>
        <taxon>Eukaryota</taxon>
        <taxon>Viridiplantae</taxon>
        <taxon>Chlorophyta</taxon>
        <taxon>core chlorophytes</taxon>
        <taxon>Trebouxiophyceae</taxon>
        <taxon>Trebouxiophyceae incertae sedis</taxon>
        <taxon>Coccomyxaceae</taxon>
        <taxon>Coccomyxa</taxon>
    </lineage>
</organism>
<protein>
    <recommendedName>
        <fullName evidence="4">TAFII55 protein conserved region domain-containing protein</fullName>
    </recommendedName>
</protein>
<proteinExistence type="predicted"/>
<feature type="compositionally biased region" description="Acidic residues" evidence="1">
    <location>
        <begin position="166"/>
        <end position="193"/>
    </location>
</feature>
<dbReference type="Proteomes" id="UP001491310">
    <property type="component" value="Unassembled WGS sequence"/>
</dbReference>
<evidence type="ECO:0000256" key="1">
    <source>
        <dbReference type="SAM" id="MobiDB-lite"/>
    </source>
</evidence>
<accession>A0ABR2YWF6</accession>
<feature type="compositionally biased region" description="Basic and acidic residues" evidence="1">
    <location>
        <begin position="42"/>
        <end position="58"/>
    </location>
</feature>
<feature type="compositionally biased region" description="Basic and acidic residues" evidence="1">
    <location>
        <begin position="284"/>
        <end position="307"/>
    </location>
</feature>
<feature type="region of interest" description="Disordered" evidence="1">
    <location>
        <begin position="42"/>
        <end position="85"/>
    </location>
</feature>
<evidence type="ECO:0008006" key="4">
    <source>
        <dbReference type="Google" id="ProtNLM"/>
    </source>
</evidence>
<dbReference type="EMBL" id="JALJOT010000004">
    <property type="protein sequence ID" value="KAK9915972.1"/>
    <property type="molecule type" value="Genomic_DNA"/>
</dbReference>
<evidence type="ECO:0000313" key="3">
    <source>
        <dbReference type="Proteomes" id="UP001491310"/>
    </source>
</evidence>
<sequence length="369" mass="40358">MYNGCKWMGGVLRVEPASMHYTVKLAAEEAADLLEEQEWKLSVEQPEAERPDQFDAKDLPPLNIPRRDGKKTMKTQPNRVRTYFPPVKQPRAGELMWDPVQPPPVDITREQIRALLEKIPLSTPAKTLQAQATVLDNTTRPAAAGIEQTEEKAGLVAPQEETSQAADEEEEEVCEASSESEELAAVDFMDSDVEGPANLKDSRFDSSDDDEAGPAAPGNQQHSESEGDEGDAHRDGSSEEESDISSEYAQLSPAGPEEIIADGEDNMEHPASEGGTISDAEEAGSAHDLEAAVYDQRSKEGTGQQAHEDRLAGLARMLPKGAAFCRLVRGNEAEAVWRAARDSLVADYKSKRRTALKQLPAKKRGRFHT</sequence>
<evidence type="ECO:0000313" key="2">
    <source>
        <dbReference type="EMBL" id="KAK9915972.1"/>
    </source>
</evidence>
<feature type="region of interest" description="Disordered" evidence="1">
    <location>
        <begin position="141"/>
        <end position="307"/>
    </location>
</feature>
<reference evidence="2 3" key="1">
    <citation type="journal article" date="2024" name="Nat. Commun.">
        <title>Phylogenomics reveals the evolutionary origins of lichenization in chlorophyte algae.</title>
        <authorList>
            <person name="Puginier C."/>
            <person name="Libourel C."/>
            <person name="Otte J."/>
            <person name="Skaloud P."/>
            <person name="Haon M."/>
            <person name="Grisel S."/>
            <person name="Petersen M."/>
            <person name="Berrin J.G."/>
            <person name="Delaux P.M."/>
            <person name="Dal Grande F."/>
            <person name="Keller J."/>
        </authorList>
    </citation>
    <scope>NUCLEOTIDE SEQUENCE [LARGE SCALE GENOMIC DNA]</scope>
    <source>
        <strain evidence="2 3">SAG 216-7</strain>
    </source>
</reference>
<comment type="caution">
    <text evidence="2">The sequence shown here is derived from an EMBL/GenBank/DDBJ whole genome shotgun (WGS) entry which is preliminary data.</text>
</comment>